<proteinExistence type="predicted"/>
<comment type="caution">
    <text evidence="2">The sequence shown here is derived from an EMBL/GenBank/DDBJ whole genome shotgun (WGS) entry which is preliminary data.</text>
</comment>
<protein>
    <recommendedName>
        <fullName evidence="4">WD40 repeat domain-containing protein</fullName>
    </recommendedName>
</protein>
<evidence type="ECO:0008006" key="4">
    <source>
        <dbReference type="Google" id="ProtNLM"/>
    </source>
</evidence>
<dbReference type="AlphaFoldDB" id="A0A7W4VT88"/>
<keyword evidence="1" id="KW-1133">Transmembrane helix</keyword>
<dbReference type="Proteomes" id="UP000589626">
    <property type="component" value="Unassembled WGS sequence"/>
</dbReference>
<keyword evidence="1" id="KW-0472">Membrane</keyword>
<dbReference type="SUPFAM" id="SSF82171">
    <property type="entry name" value="DPP6 N-terminal domain-like"/>
    <property type="match status" value="1"/>
</dbReference>
<accession>A0A7W4VT88</accession>
<evidence type="ECO:0000313" key="3">
    <source>
        <dbReference type="Proteomes" id="UP000589626"/>
    </source>
</evidence>
<keyword evidence="3" id="KW-1185">Reference proteome</keyword>
<dbReference type="InterPro" id="IPR015943">
    <property type="entry name" value="WD40/YVTN_repeat-like_dom_sf"/>
</dbReference>
<dbReference type="RefSeq" id="WP_183591273.1">
    <property type="nucleotide sequence ID" value="NZ_JACHWR010000001.1"/>
</dbReference>
<feature type="transmembrane region" description="Helical" evidence="1">
    <location>
        <begin position="40"/>
        <end position="60"/>
    </location>
</feature>
<sequence length="373" mass="39594">MTEETFVRELERHADDVHGVPLTLETVRGRARQIRRRRRAAAVAGVAAAVAAVVLVPAALTGGGSERAPEPAPPLTAPGSSVLHDGVVTKPDGETVPLDVDNSNVTGIAVLTDGRIVLATQRPSAVQVFSAGGGHAATYPVAVNSITASARDDAVAWVGKDLSVRVLSSDVAEPVTLAEIPMPGEAVGSIDAVLDAEHLLVGDWNTTTGELTQAGYRELAITEPLRVSDVSPDGELWSVQYADDSDPQFGCSGLYDPSSQQMTARTCDTSGLRFAPDGRHLLGLRGDNNMFGEASTYDLELQEIGRYESKGKGDVISRAAWADATHLVVARTDWKTSTWSLERVDLAWDDPEVVVPEAPGRNPESVQEFVLSE</sequence>
<evidence type="ECO:0000313" key="2">
    <source>
        <dbReference type="EMBL" id="MBB3041362.1"/>
    </source>
</evidence>
<keyword evidence="1" id="KW-0812">Transmembrane</keyword>
<dbReference type="Gene3D" id="2.130.10.10">
    <property type="entry name" value="YVTN repeat-like/Quinoprotein amine dehydrogenase"/>
    <property type="match status" value="1"/>
</dbReference>
<reference evidence="2 3" key="1">
    <citation type="submission" date="2020-08" db="EMBL/GenBank/DDBJ databases">
        <title>Sequencing the genomes of 1000 actinobacteria strains.</title>
        <authorList>
            <person name="Klenk H.-P."/>
        </authorList>
    </citation>
    <scope>NUCLEOTIDE SEQUENCE [LARGE SCALE GENOMIC DNA]</scope>
    <source>
        <strain evidence="2 3">DSM 105498</strain>
    </source>
</reference>
<evidence type="ECO:0000256" key="1">
    <source>
        <dbReference type="SAM" id="Phobius"/>
    </source>
</evidence>
<dbReference type="EMBL" id="JACHWR010000001">
    <property type="protein sequence ID" value="MBB3041362.1"/>
    <property type="molecule type" value="Genomic_DNA"/>
</dbReference>
<organism evidence="2 3">
    <name type="scientific">Nocardioides soli</name>
    <dbReference type="NCBI Taxonomy" id="1036020"/>
    <lineage>
        <taxon>Bacteria</taxon>
        <taxon>Bacillati</taxon>
        <taxon>Actinomycetota</taxon>
        <taxon>Actinomycetes</taxon>
        <taxon>Propionibacteriales</taxon>
        <taxon>Nocardioidaceae</taxon>
        <taxon>Nocardioides</taxon>
    </lineage>
</organism>
<gene>
    <name evidence="2" type="ORF">FHU40_001163</name>
</gene>
<name>A0A7W4VT88_9ACTN</name>